<dbReference type="Proteomes" id="UP001500979">
    <property type="component" value="Unassembled WGS sequence"/>
</dbReference>
<reference evidence="2 3" key="1">
    <citation type="journal article" date="2019" name="Int. J. Syst. Evol. Microbiol.">
        <title>The Global Catalogue of Microorganisms (GCM) 10K type strain sequencing project: providing services to taxonomists for standard genome sequencing and annotation.</title>
        <authorList>
            <consortium name="The Broad Institute Genomics Platform"/>
            <consortium name="The Broad Institute Genome Sequencing Center for Infectious Disease"/>
            <person name="Wu L."/>
            <person name="Ma J."/>
        </authorList>
    </citation>
    <scope>NUCLEOTIDE SEQUENCE [LARGE SCALE GENOMIC DNA]</scope>
    <source>
        <strain evidence="2 3">JCM 9383</strain>
    </source>
</reference>
<evidence type="ECO:0000313" key="3">
    <source>
        <dbReference type="Proteomes" id="UP001500979"/>
    </source>
</evidence>
<sequence>MPVAHADPIADKLRINDLLLRFAHALDTKDFDGYADCYTRDGILQHTWGRHTGRDGLADAVRKNLSAFHRTQHFVTNHLIDVEGDVATSRANLYAVHLRTEDDPAPWEVGGTYRCRAHRTADGWKFAEVTIDAVWQRGGKAELGAL</sequence>
<dbReference type="SUPFAM" id="SSF54427">
    <property type="entry name" value="NTF2-like"/>
    <property type="match status" value="1"/>
</dbReference>
<dbReference type="Gene3D" id="3.10.450.50">
    <property type="match status" value="1"/>
</dbReference>
<evidence type="ECO:0000313" key="2">
    <source>
        <dbReference type="EMBL" id="GAA2797501.1"/>
    </source>
</evidence>
<dbReference type="Pfam" id="PF13577">
    <property type="entry name" value="SnoaL_4"/>
    <property type="match status" value="1"/>
</dbReference>
<feature type="domain" description="SnoaL-like" evidence="1">
    <location>
        <begin position="9"/>
        <end position="129"/>
    </location>
</feature>
<proteinExistence type="predicted"/>
<accession>A0ABN3VFN6</accession>
<dbReference type="EMBL" id="BAAAUX010000014">
    <property type="protein sequence ID" value="GAA2797501.1"/>
    <property type="molecule type" value="Genomic_DNA"/>
</dbReference>
<evidence type="ECO:0000259" key="1">
    <source>
        <dbReference type="Pfam" id="PF13577"/>
    </source>
</evidence>
<gene>
    <name evidence="2" type="ORF">GCM10010470_35870</name>
</gene>
<keyword evidence="3" id="KW-1185">Reference proteome</keyword>
<protein>
    <submittedName>
        <fullName evidence="2">Nuclear transport factor 2 family protein</fullName>
    </submittedName>
</protein>
<dbReference type="InterPro" id="IPR037401">
    <property type="entry name" value="SnoaL-like"/>
</dbReference>
<organism evidence="2 3">
    <name type="scientific">Saccharopolyspora taberi</name>
    <dbReference type="NCBI Taxonomy" id="60895"/>
    <lineage>
        <taxon>Bacteria</taxon>
        <taxon>Bacillati</taxon>
        <taxon>Actinomycetota</taxon>
        <taxon>Actinomycetes</taxon>
        <taxon>Pseudonocardiales</taxon>
        <taxon>Pseudonocardiaceae</taxon>
        <taxon>Saccharopolyspora</taxon>
    </lineage>
</organism>
<dbReference type="InterPro" id="IPR032710">
    <property type="entry name" value="NTF2-like_dom_sf"/>
</dbReference>
<name>A0ABN3VFN6_9PSEU</name>
<comment type="caution">
    <text evidence="2">The sequence shown here is derived from an EMBL/GenBank/DDBJ whole genome shotgun (WGS) entry which is preliminary data.</text>
</comment>
<dbReference type="RefSeq" id="WP_344681071.1">
    <property type="nucleotide sequence ID" value="NZ_BAAAUX010000014.1"/>
</dbReference>